<organism evidence="18 19">
    <name type="scientific">Fodinisporobacter ferrooxydans</name>
    <dbReference type="NCBI Taxonomy" id="2901836"/>
    <lineage>
        <taxon>Bacteria</taxon>
        <taxon>Bacillati</taxon>
        <taxon>Bacillota</taxon>
        <taxon>Bacilli</taxon>
        <taxon>Bacillales</taxon>
        <taxon>Alicyclobacillaceae</taxon>
        <taxon>Fodinisporobacter</taxon>
    </lineage>
</organism>
<dbReference type="InterPro" id="IPR045187">
    <property type="entry name" value="CcO_II"/>
</dbReference>
<evidence type="ECO:0000256" key="15">
    <source>
        <dbReference type="RuleBase" id="RU004024"/>
    </source>
</evidence>
<dbReference type="Proteomes" id="UP000830167">
    <property type="component" value="Chromosome"/>
</dbReference>
<evidence type="ECO:0000313" key="18">
    <source>
        <dbReference type="EMBL" id="UOF89832.1"/>
    </source>
</evidence>
<dbReference type="PROSITE" id="PS00078">
    <property type="entry name" value="COX2"/>
    <property type="match status" value="1"/>
</dbReference>
<dbReference type="InterPro" id="IPR002429">
    <property type="entry name" value="CcO_II-like_C"/>
</dbReference>
<gene>
    <name evidence="18" type="ORF">LSG31_18450</name>
</gene>
<keyword evidence="3 14" id="KW-0813">Transport</keyword>
<keyword evidence="6 15" id="KW-0479">Metal-binding</keyword>
<evidence type="ECO:0000256" key="14">
    <source>
        <dbReference type="RuleBase" id="RU000456"/>
    </source>
</evidence>
<sequence length="271" mass="30502">MIDYIIFGILWVILSLLGEWGVQSIGDHLYLSVASAQAHEGQEAAAFILSILTPIFVFVVLMLLFILFRYRNKSSDSSHAKLQVKNNKPYIAIWVAVSILINVLLFIHPTDSAIQTMFMDEESQAKSAPNVLVVDVVARQWEWQYSYPQYGLTQTVDKDGNDQIVLPVNTKIEFVLRSYDPAHTYDPAIGVIHSFWVPAFGIKEDVIPGETRTEYITTTKITNTKIDPMVRVQCAEVCGAGHPYMETPLSIVSGSDFQKWIAKEKKMQQGS</sequence>
<keyword evidence="19" id="KW-1185">Reference proteome</keyword>
<dbReference type="Gene3D" id="1.10.287.90">
    <property type="match status" value="1"/>
</dbReference>
<dbReference type="PANTHER" id="PTHR22888">
    <property type="entry name" value="CYTOCHROME C OXIDASE, SUBUNIT II"/>
    <property type="match status" value="1"/>
</dbReference>
<dbReference type="Pfam" id="PF02790">
    <property type="entry name" value="COX2_TM"/>
    <property type="match status" value="1"/>
</dbReference>
<evidence type="ECO:0000256" key="8">
    <source>
        <dbReference type="ARBA" id="ARBA00022982"/>
    </source>
</evidence>
<protein>
    <recommendedName>
        <fullName evidence="15">Cytochrome c oxidase subunit 2</fullName>
        <ecNumber evidence="15">7.1.1.9</ecNumber>
    </recommendedName>
</protein>
<evidence type="ECO:0000256" key="10">
    <source>
        <dbReference type="ARBA" id="ARBA00023008"/>
    </source>
</evidence>
<dbReference type="InterPro" id="IPR036257">
    <property type="entry name" value="Cyt_c_oxidase_su2_TM_sf"/>
</dbReference>
<dbReference type="Gene3D" id="2.60.40.420">
    <property type="entry name" value="Cupredoxins - blue copper proteins"/>
    <property type="match status" value="1"/>
</dbReference>
<feature type="transmembrane region" description="Helical" evidence="16">
    <location>
        <begin position="45"/>
        <end position="68"/>
    </location>
</feature>
<evidence type="ECO:0000256" key="13">
    <source>
        <dbReference type="ARBA" id="ARBA00047816"/>
    </source>
</evidence>
<evidence type="ECO:0000256" key="7">
    <source>
        <dbReference type="ARBA" id="ARBA00022967"/>
    </source>
</evidence>
<keyword evidence="4 14" id="KW-0679">Respiratory chain</keyword>
<keyword evidence="8 14" id="KW-0249">Electron transport</keyword>
<evidence type="ECO:0000256" key="16">
    <source>
        <dbReference type="SAM" id="Phobius"/>
    </source>
</evidence>
<name>A0ABY4CH43_9BACL</name>
<accession>A0ABY4CH43</accession>
<dbReference type="SUPFAM" id="SSF81464">
    <property type="entry name" value="Cytochrome c oxidase subunit II-like, transmembrane region"/>
    <property type="match status" value="1"/>
</dbReference>
<dbReference type="InterPro" id="IPR008972">
    <property type="entry name" value="Cupredoxin"/>
</dbReference>
<evidence type="ECO:0000256" key="2">
    <source>
        <dbReference type="ARBA" id="ARBA00007866"/>
    </source>
</evidence>
<comment type="cofactor">
    <cofactor evidence="15">
        <name>Cu cation</name>
        <dbReference type="ChEBI" id="CHEBI:23378"/>
    </cofactor>
    <text evidence="15">Binds a copper A center.</text>
</comment>
<dbReference type="Pfam" id="PF00116">
    <property type="entry name" value="COX2"/>
    <property type="match status" value="1"/>
</dbReference>
<evidence type="ECO:0000256" key="12">
    <source>
        <dbReference type="ARBA" id="ARBA00024688"/>
    </source>
</evidence>
<dbReference type="PROSITE" id="PS50857">
    <property type="entry name" value="COX2_CUA"/>
    <property type="match status" value="1"/>
</dbReference>
<comment type="function">
    <text evidence="12 15">Subunits I and II form the functional core of the enzyme complex. Electrons originating in cytochrome c are transferred via heme a and Cu(A) to the binuclear center formed by heme a3 and Cu(B).</text>
</comment>
<keyword evidence="9 16" id="KW-1133">Transmembrane helix</keyword>
<feature type="transmembrane region" description="Helical" evidence="16">
    <location>
        <begin position="89"/>
        <end position="107"/>
    </location>
</feature>
<comment type="catalytic activity">
    <reaction evidence="13 15">
        <text>4 Fe(II)-[cytochrome c] + O2 + 8 H(+)(in) = 4 Fe(III)-[cytochrome c] + 2 H2O + 4 H(+)(out)</text>
        <dbReference type="Rhea" id="RHEA:11436"/>
        <dbReference type="Rhea" id="RHEA-COMP:10350"/>
        <dbReference type="Rhea" id="RHEA-COMP:14399"/>
        <dbReference type="ChEBI" id="CHEBI:15377"/>
        <dbReference type="ChEBI" id="CHEBI:15378"/>
        <dbReference type="ChEBI" id="CHEBI:15379"/>
        <dbReference type="ChEBI" id="CHEBI:29033"/>
        <dbReference type="ChEBI" id="CHEBI:29034"/>
        <dbReference type="EC" id="7.1.1.9"/>
    </reaction>
</comment>
<evidence type="ECO:0000259" key="17">
    <source>
        <dbReference type="PROSITE" id="PS50857"/>
    </source>
</evidence>
<comment type="subcellular location">
    <subcellularLocation>
        <location evidence="14">Cell membrane</location>
        <topology evidence="14">Multi-pass membrane protein</topology>
    </subcellularLocation>
    <subcellularLocation>
        <location evidence="1">Membrane</location>
        <topology evidence="1">Multi-pass membrane protein</topology>
    </subcellularLocation>
</comment>
<keyword evidence="7" id="KW-1278">Translocase</keyword>
<dbReference type="PRINTS" id="PR01166">
    <property type="entry name" value="CYCOXIDASEII"/>
</dbReference>
<feature type="domain" description="Cytochrome oxidase subunit II copper A binding" evidence="17">
    <location>
        <begin position="129"/>
        <end position="263"/>
    </location>
</feature>
<evidence type="ECO:0000256" key="4">
    <source>
        <dbReference type="ARBA" id="ARBA00022660"/>
    </source>
</evidence>
<evidence type="ECO:0000256" key="6">
    <source>
        <dbReference type="ARBA" id="ARBA00022723"/>
    </source>
</evidence>
<keyword evidence="5 14" id="KW-0812">Transmembrane</keyword>
<dbReference type="EMBL" id="CP089291">
    <property type="protein sequence ID" value="UOF89832.1"/>
    <property type="molecule type" value="Genomic_DNA"/>
</dbReference>
<dbReference type="RefSeq" id="WP_347436524.1">
    <property type="nucleotide sequence ID" value="NZ_CP089291.1"/>
</dbReference>
<evidence type="ECO:0000313" key="19">
    <source>
        <dbReference type="Proteomes" id="UP000830167"/>
    </source>
</evidence>
<reference evidence="18" key="1">
    <citation type="submission" date="2021-12" db="EMBL/GenBank/DDBJ databases">
        <title>Alicyclobacillaceae gen. nov., sp. nov., isolated from chalcocite enrichment system.</title>
        <authorList>
            <person name="Jiang Z."/>
        </authorList>
    </citation>
    <scope>NUCLEOTIDE SEQUENCE</scope>
    <source>
        <strain evidence="18">MYW30-H2</strain>
    </source>
</reference>
<dbReference type="InterPro" id="IPR001505">
    <property type="entry name" value="Copper_CuA"/>
</dbReference>
<evidence type="ECO:0000256" key="1">
    <source>
        <dbReference type="ARBA" id="ARBA00004141"/>
    </source>
</evidence>
<proteinExistence type="inferred from homology"/>
<dbReference type="EC" id="7.1.1.9" evidence="15"/>
<evidence type="ECO:0000256" key="5">
    <source>
        <dbReference type="ARBA" id="ARBA00022692"/>
    </source>
</evidence>
<keyword evidence="11 16" id="KW-0472">Membrane</keyword>
<dbReference type="SUPFAM" id="SSF49503">
    <property type="entry name" value="Cupredoxins"/>
    <property type="match status" value="1"/>
</dbReference>
<evidence type="ECO:0000256" key="9">
    <source>
        <dbReference type="ARBA" id="ARBA00022989"/>
    </source>
</evidence>
<evidence type="ECO:0000256" key="3">
    <source>
        <dbReference type="ARBA" id="ARBA00022448"/>
    </source>
</evidence>
<dbReference type="InterPro" id="IPR011759">
    <property type="entry name" value="Cyt_c_oxidase_su2_TM_dom"/>
</dbReference>
<keyword evidence="10 15" id="KW-0186">Copper</keyword>
<comment type="similarity">
    <text evidence="2 14">Belongs to the cytochrome c oxidase subunit 2 family.</text>
</comment>
<dbReference type="PANTHER" id="PTHR22888:SF9">
    <property type="entry name" value="CYTOCHROME C OXIDASE SUBUNIT 2"/>
    <property type="match status" value="1"/>
</dbReference>
<evidence type="ECO:0000256" key="11">
    <source>
        <dbReference type="ARBA" id="ARBA00023136"/>
    </source>
</evidence>